<dbReference type="GO" id="GO:0044209">
    <property type="term" value="P:AMP salvage"/>
    <property type="evidence" value="ECO:0007669"/>
    <property type="project" value="UniProtKB-UniRule"/>
</dbReference>
<feature type="binding site" evidence="5">
    <location>
        <position position="87"/>
    </location>
    <ligand>
        <name>AMP</name>
        <dbReference type="ChEBI" id="CHEBI:456215"/>
    </ligand>
</feature>
<dbReference type="NCBIfam" id="NF011105">
    <property type="entry name" value="PRK14532.1"/>
    <property type="match status" value="1"/>
</dbReference>
<dbReference type="SUPFAM" id="SSF52540">
    <property type="entry name" value="P-loop containing nucleoside triphosphate hydrolases"/>
    <property type="match status" value="1"/>
</dbReference>
<evidence type="ECO:0000256" key="1">
    <source>
        <dbReference type="ARBA" id="ARBA00022679"/>
    </source>
</evidence>
<comment type="function">
    <text evidence="5">Catalyzes the reversible transfer of the terminal phosphate group between ATP and AMP. Plays an important role in cellular energy homeostasis and in adenine nucleotide metabolism.</text>
</comment>
<evidence type="ECO:0000256" key="2">
    <source>
        <dbReference type="ARBA" id="ARBA00022727"/>
    </source>
</evidence>
<gene>
    <name evidence="5" type="primary">adk</name>
    <name evidence="8" type="ORF">BKA05_002797</name>
</gene>
<dbReference type="PROSITE" id="PS00113">
    <property type="entry name" value="ADENYLATE_KINASE"/>
    <property type="match status" value="1"/>
</dbReference>
<evidence type="ECO:0000313" key="9">
    <source>
        <dbReference type="Proteomes" id="UP000537326"/>
    </source>
</evidence>
<evidence type="ECO:0000313" key="8">
    <source>
        <dbReference type="EMBL" id="NYI11282.1"/>
    </source>
</evidence>
<dbReference type="InterPro" id="IPR033690">
    <property type="entry name" value="Adenylat_kinase_CS"/>
</dbReference>
<keyword evidence="4 5" id="KW-0418">Kinase</keyword>
<keyword evidence="1 5" id="KW-0808">Transferase</keyword>
<feature type="region of interest" description="NMP" evidence="5">
    <location>
        <begin position="25"/>
        <end position="54"/>
    </location>
</feature>
<dbReference type="InterPro" id="IPR027417">
    <property type="entry name" value="P-loop_NTPase"/>
</dbReference>
<keyword evidence="9" id="KW-1185">Reference proteome</keyword>
<comment type="caution">
    <text evidence="5">Lacks conserved residue(s) required for the propagation of feature annotation.</text>
</comment>
<comment type="subunit">
    <text evidence="5 7">Monomer.</text>
</comment>
<keyword evidence="3 5" id="KW-0547">Nucleotide-binding</keyword>
<reference evidence="8 9" key="1">
    <citation type="submission" date="2020-07" db="EMBL/GenBank/DDBJ databases">
        <title>Sequencing the genomes of 1000 actinobacteria strains.</title>
        <authorList>
            <person name="Klenk H.-P."/>
        </authorList>
    </citation>
    <scope>NUCLEOTIDE SEQUENCE [LARGE SCALE GENOMIC DNA]</scope>
    <source>
        <strain evidence="8 9">DSM 18248</strain>
    </source>
</reference>
<dbReference type="NCBIfam" id="NF011101">
    <property type="entry name" value="PRK14528.1"/>
    <property type="match status" value="1"/>
</dbReference>
<evidence type="ECO:0000256" key="3">
    <source>
        <dbReference type="ARBA" id="ARBA00022741"/>
    </source>
</evidence>
<evidence type="ECO:0000256" key="6">
    <source>
        <dbReference type="RuleBase" id="RU003330"/>
    </source>
</evidence>
<feature type="binding site" evidence="5">
    <location>
        <position position="26"/>
    </location>
    <ligand>
        <name>AMP</name>
        <dbReference type="ChEBI" id="CHEBI:456215"/>
    </ligand>
</feature>
<comment type="catalytic activity">
    <reaction evidence="5 7">
        <text>AMP + ATP = 2 ADP</text>
        <dbReference type="Rhea" id="RHEA:12973"/>
        <dbReference type="ChEBI" id="CHEBI:30616"/>
        <dbReference type="ChEBI" id="CHEBI:456215"/>
        <dbReference type="ChEBI" id="CHEBI:456216"/>
        <dbReference type="EC" id="2.7.4.3"/>
    </reaction>
</comment>
<protein>
    <recommendedName>
        <fullName evidence="5 7">Adenylate kinase</fullName>
        <shortName evidence="5">AK</shortName>
        <ecNumber evidence="5 7">2.7.4.3</ecNumber>
    </recommendedName>
    <alternativeName>
        <fullName evidence="5">ATP-AMP transphosphorylase</fullName>
    </alternativeName>
    <alternativeName>
        <fullName evidence="5">ATP:AMP phosphotransferase</fullName>
    </alternativeName>
    <alternativeName>
        <fullName evidence="5">Adenylate monophosphate kinase</fullName>
    </alternativeName>
</protein>
<dbReference type="PRINTS" id="PR00094">
    <property type="entry name" value="ADENYLTKNASE"/>
</dbReference>
<dbReference type="NCBIfam" id="NF001381">
    <property type="entry name" value="PRK00279.1-3"/>
    <property type="match status" value="1"/>
</dbReference>
<keyword evidence="5 7" id="KW-0067">ATP-binding</keyword>
<comment type="caution">
    <text evidence="8">The sequence shown here is derived from an EMBL/GenBank/DDBJ whole genome shotgun (WGS) entry which is preliminary data.</text>
</comment>
<accession>A0A7Y9YHS0</accession>
<evidence type="ECO:0000256" key="7">
    <source>
        <dbReference type="RuleBase" id="RU003331"/>
    </source>
</evidence>
<dbReference type="InterPro" id="IPR000850">
    <property type="entry name" value="Adenylat/UMP-CMP_kin"/>
</dbReference>
<feature type="binding site" evidence="5">
    <location>
        <position position="128"/>
    </location>
    <ligand>
        <name>AMP</name>
        <dbReference type="ChEBI" id="CHEBI:456215"/>
    </ligand>
</feature>
<organism evidence="8 9">
    <name type="scientific">Nocardioides marinus</name>
    <dbReference type="NCBI Taxonomy" id="374514"/>
    <lineage>
        <taxon>Bacteria</taxon>
        <taxon>Bacillati</taxon>
        <taxon>Actinomycetota</taxon>
        <taxon>Actinomycetes</taxon>
        <taxon>Propionibacteriales</taxon>
        <taxon>Nocardioidaceae</taxon>
        <taxon>Nocardioides</taxon>
    </lineage>
</organism>
<feature type="binding site" evidence="5">
    <location>
        <position position="167"/>
    </location>
    <ligand>
        <name>ATP</name>
        <dbReference type="ChEBI" id="CHEBI:30616"/>
    </ligand>
</feature>
<dbReference type="EMBL" id="JACBZI010000001">
    <property type="protein sequence ID" value="NYI11282.1"/>
    <property type="molecule type" value="Genomic_DNA"/>
</dbReference>
<dbReference type="Gene3D" id="3.40.50.300">
    <property type="entry name" value="P-loop containing nucleotide triphosphate hydrolases"/>
    <property type="match status" value="1"/>
</dbReference>
<dbReference type="GO" id="GO:0004017">
    <property type="term" value="F:AMP kinase activity"/>
    <property type="evidence" value="ECO:0007669"/>
    <property type="project" value="UniProtKB-UniRule"/>
</dbReference>
<evidence type="ECO:0000256" key="5">
    <source>
        <dbReference type="HAMAP-Rule" id="MF_00235"/>
    </source>
</evidence>
<dbReference type="NCBIfam" id="NF011104">
    <property type="entry name" value="PRK14531.1"/>
    <property type="match status" value="1"/>
</dbReference>
<dbReference type="NCBIfam" id="NF011100">
    <property type="entry name" value="PRK14527.1"/>
    <property type="match status" value="1"/>
</dbReference>
<feature type="binding site" evidence="5">
    <location>
        <begin position="52"/>
        <end position="54"/>
    </location>
    <ligand>
        <name>AMP</name>
        <dbReference type="ChEBI" id="CHEBI:456215"/>
    </ligand>
</feature>
<evidence type="ECO:0000256" key="4">
    <source>
        <dbReference type="ARBA" id="ARBA00022777"/>
    </source>
</evidence>
<dbReference type="GO" id="GO:0005524">
    <property type="term" value="F:ATP binding"/>
    <property type="evidence" value="ECO:0007669"/>
    <property type="project" value="UniProtKB-UniRule"/>
</dbReference>
<feature type="binding site" evidence="5">
    <location>
        <position position="31"/>
    </location>
    <ligand>
        <name>AMP</name>
        <dbReference type="ChEBI" id="CHEBI:456215"/>
    </ligand>
</feature>
<comment type="pathway">
    <text evidence="5">Purine metabolism; AMP biosynthesis via salvage pathway; AMP from ADP: step 1/1.</text>
</comment>
<dbReference type="GO" id="GO:0005737">
    <property type="term" value="C:cytoplasm"/>
    <property type="evidence" value="ECO:0007669"/>
    <property type="project" value="UniProtKB-SubCell"/>
</dbReference>
<dbReference type="HAMAP" id="MF_00235">
    <property type="entry name" value="Adenylate_kinase_Adk"/>
    <property type="match status" value="1"/>
</dbReference>
<name>A0A7Y9YHS0_9ACTN</name>
<dbReference type="Proteomes" id="UP000537326">
    <property type="component" value="Unassembled WGS sequence"/>
</dbReference>
<proteinExistence type="inferred from homology"/>
<feature type="binding site" evidence="5">
    <location>
        <position position="139"/>
    </location>
    <ligand>
        <name>AMP</name>
        <dbReference type="ChEBI" id="CHEBI:456215"/>
    </ligand>
</feature>
<dbReference type="UniPathway" id="UPA00588">
    <property type="reaction ID" value="UER00649"/>
</dbReference>
<feature type="binding site" evidence="5">
    <location>
        <begin position="5"/>
        <end position="10"/>
    </location>
    <ligand>
        <name>ATP</name>
        <dbReference type="ChEBI" id="CHEBI:30616"/>
    </ligand>
</feature>
<feature type="binding site" evidence="5">
    <location>
        <begin position="80"/>
        <end position="83"/>
    </location>
    <ligand>
        <name>AMP</name>
        <dbReference type="ChEBI" id="CHEBI:456215"/>
    </ligand>
</feature>
<comment type="similarity">
    <text evidence="5 6">Belongs to the adenylate kinase family.</text>
</comment>
<comment type="subcellular location">
    <subcellularLocation>
        <location evidence="5 7">Cytoplasm</location>
    </subcellularLocation>
</comment>
<feature type="binding site" evidence="5">
    <location>
        <position position="122"/>
    </location>
    <ligand>
        <name>ATP</name>
        <dbReference type="ChEBI" id="CHEBI:30616"/>
    </ligand>
</feature>
<keyword evidence="5" id="KW-0963">Cytoplasm</keyword>
<dbReference type="PANTHER" id="PTHR23359">
    <property type="entry name" value="NUCLEOTIDE KINASE"/>
    <property type="match status" value="1"/>
</dbReference>
<keyword evidence="2 5" id="KW-0545">Nucleotide biosynthesis</keyword>
<dbReference type="EC" id="2.7.4.3" evidence="5 7"/>
<comment type="domain">
    <text evidence="5">Consists of three domains, a large central CORE domain and two small peripheral domains, NMPbind and LID, which undergo movements during catalysis. The LID domain closes over the site of phosphoryl transfer upon ATP binding. Assembling and dissambling the active center during each catalytic cycle provides an effective means to prevent ATP hydrolysis.</text>
</comment>
<dbReference type="AlphaFoldDB" id="A0A7Y9YHS0"/>
<sequence length="186" mass="20040">MGPPGAGKGTQAAVVAERFGIPAISTGDIFRANVGEGTPLGLEAKRYMDAGEYVPDSVTNNMVRDRLAQPDAEPGFLLDGYPRTLAQVEELDGMLAASGTALDAVVVLTVDSEELVQRLLKRAETSGRSDDTEEVIRHRQDVYTEQTAPLIDVYRERGLLLEVDGLGEVPEVSERIFAVLDGLQRG</sequence>
<dbReference type="CDD" id="cd01428">
    <property type="entry name" value="ADK"/>
    <property type="match status" value="1"/>
</dbReference>
<dbReference type="Pfam" id="PF00406">
    <property type="entry name" value="ADK"/>
    <property type="match status" value="1"/>
</dbReference>